<proteinExistence type="predicted"/>
<feature type="region of interest" description="Disordered" evidence="1">
    <location>
        <begin position="1"/>
        <end position="47"/>
    </location>
</feature>
<feature type="region of interest" description="Disordered" evidence="1">
    <location>
        <begin position="70"/>
        <end position="147"/>
    </location>
</feature>
<evidence type="ECO:0000313" key="2">
    <source>
        <dbReference type="EMBL" id="CAA9578075.1"/>
    </source>
</evidence>
<protein>
    <submittedName>
        <fullName evidence="2">Uncharacterized protein</fullName>
    </submittedName>
</protein>
<reference evidence="2" key="1">
    <citation type="submission" date="2020-02" db="EMBL/GenBank/DDBJ databases">
        <authorList>
            <person name="Meier V. D."/>
        </authorList>
    </citation>
    <scope>NUCLEOTIDE SEQUENCE</scope>
    <source>
        <strain evidence="2">AVDCRST_MAG59</strain>
    </source>
</reference>
<dbReference type="EMBL" id="CADCWF010000320">
    <property type="protein sequence ID" value="CAA9578075.1"/>
    <property type="molecule type" value="Genomic_DNA"/>
</dbReference>
<feature type="non-terminal residue" evidence="2">
    <location>
        <position position="147"/>
    </location>
</feature>
<gene>
    <name evidence="2" type="ORF">AVDCRST_MAG59-4410</name>
</gene>
<feature type="compositionally biased region" description="Basic residues" evidence="1">
    <location>
        <begin position="123"/>
        <end position="141"/>
    </location>
</feature>
<feature type="non-terminal residue" evidence="2">
    <location>
        <position position="1"/>
    </location>
</feature>
<accession>A0A6J4VG98</accession>
<dbReference type="AlphaFoldDB" id="A0A6J4VG98"/>
<evidence type="ECO:0000256" key="1">
    <source>
        <dbReference type="SAM" id="MobiDB-lite"/>
    </source>
</evidence>
<feature type="compositionally biased region" description="Basic residues" evidence="1">
    <location>
        <begin position="22"/>
        <end position="39"/>
    </location>
</feature>
<sequence>EGLVCGGVRAGAPRPGSGRGFVRGRARPAAGPRRRRLPPHRPPAGREAFRGLAPVAGRAVLLRHRRLAGGRARSPGVDRVRRGRRGGGHGGAGGPGVLAARGGAGRAVGPDRHAPARAGGAPGRHHVHAMDARRRRAAGRRRTADSL</sequence>
<feature type="compositionally biased region" description="Gly residues" evidence="1">
    <location>
        <begin position="88"/>
        <end position="106"/>
    </location>
</feature>
<organism evidence="2">
    <name type="scientific">uncultured Thermomicrobiales bacterium</name>
    <dbReference type="NCBI Taxonomy" id="1645740"/>
    <lineage>
        <taxon>Bacteria</taxon>
        <taxon>Pseudomonadati</taxon>
        <taxon>Thermomicrobiota</taxon>
        <taxon>Thermomicrobia</taxon>
        <taxon>Thermomicrobiales</taxon>
        <taxon>environmental samples</taxon>
    </lineage>
</organism>
<name>A0A6J4VG98_9BACT</name>